<gene>
    <name evidence="2" type="ORF">GTP81_03190</name>
</gene>
<organism evidence="2 3">
    <name type="scientific">Duganella vulcania</name>
    <dbReference type="NCBI Taxonomy" id="2692166"/>
    <lineage>
        <taxon>Bacteria</taxon>
        <taxon>Pseudomonadati</taxon>
        <taxon>Pseudomonadota</taxon>
        <taxon>Betaproteobacteria</taxon>
        <taxon>Burkholderiales</taxon>
        <taxon>Oxalobacteraceae</taxon>
        <taxon>Telluria group</taxon>
        <taxon>Duganella</taxon>
    </lineage>
</organism>
<evidence type="ECO:0000313" key="3">
    <source>
        <dbReference type="Proteomes" id="UP000484875"/>
    </source>
</evidence>
<name>A0A845HA82_9BURK</name>
<dbReference type="Gene3D" id="2.90.10.10">
    <property type="entry name" value="Bulb-type lectin domain"/>
    <property type="match status" value="2"/>
</dbReference>
<keyword evidence="3" id="KW-1185">Reference proteome</keyword>
<dbReference type="SUPFAM" id="SSF51110">
    <property type="entry name" value="alpha-D-mannose-specific plant lectins"/>
    <property type="match status" value="1"/>
</dbReference>
<proteinExistence type="predicted"/>
<evidence type="ECO:0000313" key="2">
    <source>
        <dbReference type="EMBL" id="MYN15750.1"/>
    </source>
</evidence>
<dbReference type="SMART" id="SM00108">
    <property type="entry name" value="B_lectin"/>
    <property type="match status" value="1"/>
</dbReference>
<dbReference type="Proteomes" id="UP000484875">
    <property type="component" value="Unassembled WGS sequence"/>
</dbReference>
<reference evidence="2 3" key="1">
    <citation type="submission" date="2019-12" db="EMBL/GenBank/DDBJ databases">
        <title>Novel species isolated from a subtropical stream in China.</title>
        <authorList>
            <person name="Lu H."/>
        </authorList>
    </citation>
    <scope>NUCLEOTIDE SEQUENCE [LARGE SCALE GENOMIC DNA]</scope>
    <source>
        <strain evidence="2 3">FT107W</strain>
    </source>
</reference>
<dbReference type="RefSeq" id="WP_161088533.1">
    <property type="nucleotide sequence ID" value="NZ_WWCV01000003.1"/>
</dbReference>
<feature type="domain" description="Bulb-type lectin" evidence="1">
    <location>
        <begin position="75"/>
        <end position="184"/>
    </location>
</feature>
<accession>A0A845HA82</accession>
<dbReference type="CDD" id="cd00028">
    <property type="entry name" value="B_lectin"/>
    <property type="match status" value="1"/>
</dbReference>
<sequence length="401" mass="43771">MESGRYYGGSIQRVQLVEVSQPAQGDATGPFSHSAFFYAYLHTTCGCHMKLPSIAFAFAAALFLTSSADAQNEPRSFLLPGQSLVAKFDQALVAGDMRFVMQHDCNLVVYHGAKAVWATNTDKQGRDCVTIMQGDGNLVLLRSDGKVLWASHTDRHPGAWVTAQPDGNLVIYQPGNAAKGRALWATNTVQHNNVPVPTGSAQVDYGPYTCVKGLVWREAVPQDFVCVSPSWRQKTWDENARGASLRQPGVGAYGPDTCKQGAVWRETRPSDHVCVLFQSGSRDDNRRANKGAYAGYAHPEQLPRNATESWWAQQNTASTVDQLLVRPAAGMVFYSWEPGRGYVPLTRNFGISSQNGGRMVTPPHCQKSSNRSMYVIAVDEVTGLVSNAGRVAFPLCLPELT</sequence>
<dbReference type="AlphaFoldDB" id="A0A845HA82"/>
<dbReference type="PROSITE" id="PS50927">
    <property type="entry name" value="BULB_LECTIN"/>
    <property type="match status" value="1"/>
</dbReference>
<dbReference type="InterPro" id="IPR036426">
    <property type="entry name" value="Bulb-type_lectin_dom_sf"/>
</dbReference>
<dbReference type="EMBL" id="WWCV01000003">
    <property type="protein sequence ID" value="MYN15750.1"/>
    <property type="molecule type" value="Genomic_DNA"/>
</dbReference>
<comment type="caution">
    <text evidence="2">The sequence shown here is derived from an EMBL/GenBank/DDBJ whole genome shotgun (WGS) entry which is preliminary data.</text>
</comment>
<dbReference type="InterPro" id="IPR001480">
    <property type="entry name" value="Bulb-type_lectin_dom"/>
</dbReference>
<protein>
    <recommendedName>
        <fullName evidence="1">Bulb-type lectin domain-containing protein</fullName>
    </recommendedName>
</protein>
<evidence type="ECO:0000259" key="1">
    <source>
        <dbReference type="PROSITE" id="PS50927"/>
    </source>
</evidence>